<sequence>MLASNPQTFVSWSQQMSQQMVRSWWAMLGLRAPWSGDVRQVIDTSLLRATGTQLGFININEQAAGSAELEQRIVTQEASYGRQLGRIMDALAVLMRHTDHEVLAPDERAAFDALLAMRDRIDAVKETTGE</sequence>
<dbReference type="Proteomes" id="UP000245639">
    <property type="component" value="Unassembled WGS sequence"/>
</dbReference>
<name>A0A2U1FFX2_9PSEU</name>
<reference evidence="1 2" key="1">
    <citation type="submission" date="2018-04" db="EMBL/GenBank/DDBJ databases">
        <title>Genomic Encyclopedia of Type Strains, Phase IV (KMG-IV): sequencing the most valuable type-strain genomes for metagenomic binning, comparative biology and taxonomic classification.</title>
        <authorList>
            <person name="Goeker M."/>
        </authorList>
    </citation>
    <scope>NUCLEOTIDE SEQUENCE [LARGE SCALE GENOMIC DNA]</scope>
    <source>
        <strain evidence="1 2">DSM 45771</strain>
    </source>
</reference>
<dbReference type="AlphaFoldDB" id="A0A2U1FFX2"/>
<dbReference type="OrthoDB" id="8447058at2"/>
<accession>A0A2U1FFX2</accession>
<evidence type="ECO:0000313" key="2">
    <source>
        <dbReference type="Proteomes" id="UP000245639"/>
    </source>
</evidence>
<evidence type="ECO:0000313" key="1">
    <source>
        <dbReference type="EMBL" id="PVZ11058.1"/>
    </source>
</evidence>
<comment type="caution">
    <text evidence="1">The sequence shown here is derived from an EMBL/GenBank/DDBJ whole genome shotgun (WGS) entry which is preliminary data.</text>
</comment>
<gene>
    <name evidence="1" type="ORF">C8D89_104272</name>
</gene>
<proteinExistence type="predicted"/>
<keyword evidence="2" id="KW-1185">Reference proteome</keyword>
<protein>
    <submittedName>
        <fullName evidence="1">Uncharacterized protein</fullName>
    </submittedName>
</protein>
<dbReference type="RefSeq" id="WP_116708060.1">
    <property type="nucleotide sequence ID" value="NZ_QEKW01000004.1"/>
</dbReference>
<organism evidence="1 2">
    <name type="scientific">Actinomycetospora cinnamomea</name>
    <dbReference type="NCBI Taxonomy" id="663609"/>
    <lineage>
        <taxon>Bacteria</taxon>
        <taxon>Bacillati</taxon>
        <taxon>Actinomycetota</taxon>
        <taxon>Actinomycetes</taxon>
        <taxon>Pseudonocardiales</taxon>
        <taxon>Pseudonocardiaceae</taxon>
        <taxon>Actinomycetospora</taxon>
    </lineage>
</organism>
<dbReference type="EMBL" id="QEKW01000004">
    <property type="protein sequence ID" value="PVZ11058.1"/>
    <property type="molecule type" value="Genomic_DNA"/>
</dbReference>